<proteinExistence type="predicted"/>
<feature type="region of interest" description="Disordered" evidence="1">
    <location>
        <begin position="1"/>
        <end position="76"/>
    </location>
</feature>
<evidence type="ECO:0000313" key="3">
    <source>
        <dbReference type="Proteomes" id="UP000735302"/>
    </source>
</evidence>
<reference evidence="2 3" key="1">
    <citation type="journal article" date="2021" name="Elife">
        <title>Chloroplast acquisition without the gene transfer in kleptoplastic sea slugs, Plakobranchus ocellatus.</title>
        <authorList>
            <person name="Maeda T."/>
            <person name="Takahashi S."/>
            <person name="Yoshida T."/>
            <person name="Shimamura S."/>
            <person name="Takaki Y."/>
            <person name="Nagai Y."/>
            <person name="Toyoda A."/>
            <person name="Suzuki Y."/>
            <person name="Arimoto A."/>
            <person name="Ishii H."/>
            <person name="Satoh N."/>
            <person name="Nishiyama T."/>
            <person name="Hasebe M."/>
            <person name="Maruyama T."/>
            <person name="Minagawa J."/>
            <person name="Obokata J."/>
            <person name="Shigenobu S."/>
        </authorList>
    </citation>
    <scope>NUCLEOTIDE SEQUENCE [LARGE SCALE GENOMIC DNA]</scope>
</reference>
<gene>
    <name evidence="2" type="ORF">PoB_001382000</name>
</gene>
<evidence type="ECO:0000256" key="1">
    <source>
        <dbReference type="SAM" id="MobiDB-lite"/>
    </source>
</evidence>
<protein>
    <submittedName>
        <fullName evidence="2">Uncharacterized protein</fullName>
    </submittedName>
</protein>
<keyword evidence="3" id="KW-1185">Reference proteome</keyword>
<sequence length="141" mass="15577">MKAPDRHHGREERASPRQGHLRFSSPSSGQGADGPARTRNRRVNEVFKAGSLSTVPRTPNNTPYEQRPNEDSSIRFGDWKHHQPHIEVIISQRYLLGYLALSYLAQCACKLTNLGCNPAAAEGSDDQAKAMDQGVRGQNSP</sequence>
<dbReference type="Proteomes" id="UP000735302">
    <property type="component" value="Unassembled WGS sequence"/>
</dbReference>
<dbReference type="AlphaFoldDB" id="A0AAV3YWP2"/>
<organism evidence="2 3">
    <name type="scientific">Plakobranchus ocellatus</name>
    <dbReference type="NCBI Taxonomy" id="259542"/>
    <lineage>
        <taxon>Eukaryota</taxon>
        <taxon>Metazoa</taxon>
        <taxon>Spiralia</taxon>
        <taxon>Lophotrochozoa</taxon>
        <taxon>Mollusca</taxon>
        <taxon>Gastropoda</taxon>
        <taxon>Heterobranchia</taxon>
        <taxon>Euthyneura</taxon>
        <taxon>Panpulmonata</taxon>
        <taxon>Sacoglossa</taxon>
        <taxon>Placobranchoidea</taxon>
        <taxon>Plakobranchidae</taxon>
        <taxon>Plakobranchus</taxon>
    </lineage>
</organism>
<dbReference type="EMBL" id="BLXT01001699">
    <property type="protein sequence ID" value="GFN87314.1"/>
    <property type="molecule type" value="Genomic_DNA"/>
</dbReference>
<name>A0AAV3YWP2_9GAST</name>
<feature type="compositionally biased region" description="Basic and acidic residues" evidence="1">
    <location>
        <begin position="1"/>
        <end position="15"/>
    </location>
</feature>
<feature type="compositionally biased region" description="Basic and acidic residues" evidence="1">
    <location>
        <begin position="67"/>
        <end position="76"/>
    </location>
</feature>
<accession>A0AAV3YWP2</accession>
<evidence type="ECO:0000313" key="2">
    <source>
        <dbReference type="EMBL" id="GFN87314.1"/>
    </source>
</evidence>
<feature type="region of interest" description="Disordered" evidence="1">
    <location>
        <begin position="121"/>
        <end position="141"/>
    </location>
</feature>
<feature type="compositionally biased region" description="Polar residues" evidence="1">
    <location>
        <begin position="51"/>
        <end position="64"/>
    </location>
</feature>
<comment type="caution">
    <text evidence="2">The sequence shown here is derived from an EMBL/GenBank/DDBJ whole genome shotgun (WGS) entry which is preliminary data.</text>
</comment>